<dbReference type="Gene3D" id="3.30.200.20">
    <property type="entry name" value="Phosphorylase Kinase, domain 1"/>
    <property type="match status" value="1"/>
</dbReference>
<dbReference type="GO" id="GO:0032040">
    <property type="term" value="C:small-subunit processome"/>
    <property type="evidence" value="ECO:0007669"/>
    <property type="project" value="TreeGrafter"/>
</dbReference>
<keyword evidence="4" id="KW-0489">Methyltransferase</keyword>
<reference evidence="10" key="1">
    <citation type="submission" date="2025-08" db="UniProtKB">
        <authorList>
            <consortium name="RefSeq"/>
        </authorList>
    </citation>
    <scope>IDENTIFICATION</scope>
    <source>
        <strain evidence="10">15085-1641.00</strain>
        <tissue evidence="10">Whole body</tissue>
    </source>
</reference>
<keyword evidence="5" id="KW-0808">Transferase</keyword>
<dbReference type="GeneID" id="111596653"/>
<dbReference type="PANTHER" id="PTHR10335:SF17">
    <property type="entry name" value="FIBRILLARIN"/>
    <property type="match status" value="1"/>
</dbReference>
<keyword evidence="3" id="KW-0698">rRNA processing</keyword>
<comment type="catalytic activity">
    <reaction evidence="8">
        <text>L-glutaminyl-[histone H2A] + S-adenosyl-L-methionine = N(5)-methyl-L-glutaminyl-[histone H2A] + S-adenosyl-L-homocysteine + H(+)</text>
        <dbReference type="Rhea" id="RHEA:50904"/>
        <dbReference type="Rhea" id="RHEA-COMP:12837"/>
        <dbReference type="Rhea" id="RHEA-COMP:12839"/>
        <dbReference type="ChEBI" id="CHEBI:15378"/>
        <dbReference type="ChEBI" id="CHEBI:30011"/>
        <dbReference type="ChEBI" id="CHEBI:57856"/>
        <dbReference type="ChEBI" id="CHEBI:59789"/>
        <dbReference type="ChEBI" id="CHEBI:61891"/>
    </reaction>
</comment>
<organism evidence="9 10">
    <name type="scientific">Drosophila hydei</name>
    <name type="common">Fruit fly</name>
    <dbReference type="NCBI Taxonomy" id="7224"/>
    <lineage>
        <taxon>Eukaryota</taxon>
        <taxon>Metazoa</taxon>
        <taxon>Ecdysozoa</taxon>
        <taxon>Arthropoda</taxon>
        <taxon>Hexapoda</taxon>
        <taxon>Insecta</taxon>
        <taxon>Pterygota</taxon>
        <taxon>Neoptera</taxon>
        <taxon>Endopterygota</taxon>
        <taxon>Diptera</taxon>
        <taxon>Brachycera</taxon>
        <taxon>Muscomorpha</taxon>
        <taxon>Ephydroidea</taxon>
        <taxon>Drosophilidae</taxon>
        <taxon>Drosophila</taxon>
    </lineage>
</organism>
<dbReference type="OrthoDB" id="7863475at2759"/>
<dbReference type="GO" id="GO:0000494">
    <property type="term" value="P:box C/D sno(s)RNA 3'-end processing"/>
    <property type="evidence" value="ECO:0007669"/>
    <property type="project" value="TreeGrafter"/>
</dbReference>
<dbReference type="GO" id="GO:0015030">
    <property type="term" value="C:Cajal body"/>
    <property type="evidence" value="ECO:0007669"/>
    <property type="project" value="TreeGrafter"/>
</dbReference>
<proteinExistence type="inferred from homology"/>
<dbReference type="Proteomes" id="UP000504633">
    <property type="component" value="Unplaced"/>
</dbReference>
<evidence type="ECO:0000256" key="8">
    <source>
        <dbReference type="ARBA" id="ARBA00047568"/>
    </source>
</evidence>
<evidence type="ECO:0000256" key="5">
    <source>
        <dbReference type="ARBA" id="ARBA00022679"/>
    </source>
</evidence>
<evidence type="ECO:0000313" key="10">
    <source>
        <dbReference type="RefSeq" id="XP_023166726.2"/>
    </source>
</evidence>
<evidence type="ECO:0000256" key="4">
    <source>
        <dbReference type="ARBA" id="ARBA00022603"/>
    </source>
</evidence>
<dbReference type="SMART" id="SM01206">
    <property type="entry name" value="Fibrillarin"/>
    <property type="match status" value="1"/>
</dbReference>
<dbReference type="Pfam" id="PF01269">
    <property type="entry name" value="Fibrillarin"/>
    <property type="match status" value="1"/>
</dbReference>
<keyword evidence="6" id="KW-0694">RNA-binding</keyword>
<accession>A0A6J1LJQ6</accession>
<evidence type="ECO:0000256" key="7">
    <source>
        <dbReference type="ARBA" id="ARBA00032245"/>
    </source>
</evidence>
<evidence type="ECO:0000313" key="9">
    <source>
        <dbReference type="Proteomes" id="UP000504633"/>
    </source>
</evidence>
<evidence type="ECO:0000256" key="3">
    <source>
        <dbReference type="ARBA" id="ARBA00022552"/>
    </source>
</evidence>
<dbReference type="InterPro" id="IPR000692">
    <property type="entry name" value="Fibrillarin"/>
</dbReference>
<dbReference type="KEGG" id="dhe:111596653"/>
<dbReference type="GO" id="GO:0003723">
    <property type="term" value="F:RNA binding"/>
    <property type="evidence" value="ECO:0007669"/>
    <property type="project" value="UniProtKB-KW"/>
</dbReference>
<dbReference type="PRINTS" id="PR00052">
    <property type="entry name" value="FIBRILLARIN"/>
</dbReference>
<sequence length="289" mass="32021">MDKLSTSKHKCLRRGYTKIPGWGKSAEVGEVDSNEGSECGSDNSNRSLAAFSNKSEVSIEQQEYSGAYMARGKDDVVQLMTRCSAFTDNIFGEEIFVADYNGECCKFRIWSPYQSKLAAALLKGLDYIQIVEGTKVMYLGVAAGCSVSHLADIVGDGGIVYAIETSPWANGDLLELAKRRHNVVAITEDATMPYKYHRVILDSVDFLFCDTLHHEQLRILILHARHFLRPGGHFALMLSGTPQDCVGTVNRLHAEHLATLDQLSLQPHVHGYFMLAGVYNLTIPEYLIA</sequence>
<dbReference type="OMA" id="CEFRVWS"/>
<evidence type="ECO:0000256" key="1">
    <source>
        <dbReference type="ARBA" id="ARBA00010632"/>
    </source>
</evidence>
<protein>
    <recommendedName>
        <fullName evidence="2">rRNA 2'-O-methyltransferase fibrillarin</fullName>
    </recommendedName>
    <alternativeName>
        <fullName evidence="7">Histone-glutamine methyltransferase</fullName>
    </alternativeName>
</protein>
<name>A0A6J1LJQ6_DROHY</name>
<gene>
    <name evidence="10" type="primary">LOC111596653</name>
</gene>
<dbReference type="SUPFAM" id="SSF53335">
    <property type="entry name" value="S-adenosyl-L-methionine-dependent methyltransferases"/>
    <property type="match status" value="1"/>
</dbReference>
<evidence type="ECO:0000256" key="6">
    <source>
        <dbReference type="ARBA" id="ARBA00022884"/>
    </source>
</evidence>
<dbReference type="PANTHER" id="PTHR10335">
    <property type="entry name" value="RRNA 2-O-METHYLTRANSFERASE FIBRILLARIN"/>
    <property type="match status" value="1"/>
</dbReference>
<dbReference type="NCBIfam" id="NF003276">
    <property type="entry name" value="PRK04266.1-2"/>
    <property type="match status" value="1"/>
</dbReference>
<dbReference type="GO" id="GO:0031428">
    <property type="term" value="C:box C/D methylation guide snoRNP complex"/>
    <property type="evidence" value="ECO:0007669"/>
    <property type="project" value="TreeGrafter"/>
</dbReference>
<dbReference type="GO" id="GO:0008649">
    <property type="term" value="F:rRNA methyltransferase activity"/>
    <property type="evidence" value="ECO:0007669"/>
    <property type="project" value="TreeGrafter"/>
</dbReference>
<keyword evidence="9" id="KW-1185">Reference proteome</keyword>
<dbReference type="Gene3D" id="3.40.50.150">
    <property type="entry name" value="Vaccinia Virus protein VP39"/>
    <property type="match status" value="1"/>
</dbReference>
<dbReference type="AlphaFoldDB" id="A0A6J1LJQ6"/>
<dbReference type="RefSeq" id="XP_023166726.2">
    <property type="nucleotide sequence ID" value="XM_023310958.2"/>
</dbReference>
<dbReference type="InterPro" id="IPR029063">
    <property type="entry name" value="SAM-dependent_MTases_sf"/>
</dbReference>
<evidence type="ECO:0000256" key="2">
    <source>
        <dbReference type="ARBA" id="ARBA00015190"/>
    </source>
</evidence>
<comment type="similarity">
    <text evidence="1">Belongs to the methyltransferase superfamily. Fibrillarin family.</text>
</comment>
<dbReference type="GO" id="GO:1990259">
    <property type="term" value="F:histone H2AQ104 methyltransferase activity"/>
    <property type="evidence" value="ECO:0007669"/>
    <property type="project" value="TreeGrafter"/>
</dbReference>